<dbReference type="RefSeq" id="WP_190954087.1">
    <property type="nucleotide sequence ID" value="NZ_JACJTU010000003.1"/>
</dbReference>
<keyword evidence="2" id="KW-0812">Transmembrane</keyword>
<evidence type="ECO:0000256" key="1">
    <source>
        <dbReference type="SAM" id="MobiDB-lite"/>
    </source>
</evidence>
<feature type="transmembrane region" description="Helical" evidence="2">
    <location>
        <begin position="12"/>
        <end position="34"/>
    </location>
</feature>
<sequence>MKFWQKIALQKLLLWSFPIFRWVMVLVLVCSLTSCGNKAGSQEISIVNQEKAGGISQVSKEFSEVAPPAVIQELRPILEVYQPQVTIVTPKFDEVFSDNKVTARFQVKDLPIFKDSQLQLGPHLHVVVDNQPYIPVYDLNQPLVLPDLSPGTHTLRVFASRPWHESFKNEGAYAQTTFHVFTKTDDNNPAPNLPLLTYSRPQSSYGAEPILLDFYLTNAPLHLAASENAKNEFSDWRIRCTINGESFIFDRWQAIYLKGWKPGKNWVKLEFLDNQGNPLKNAFNTTVRLIDYQPKGKDTLSRITRGELTANEVRGIVDPNYKLVPTPAVEKTPEIQPIPKTEVPEESKTQPIKPEQPKLQPPTAVPSPSLSPTPNIIESPAPEPQPTVTPTPESTPLPEKVTPEPAKPRFGGFFNRRAPKTPTPETTVTPSPSSPPTLPEIIESPAPETVTPSPEPQPEVTPIPQATPPAVTQPEPQPILTPIPQATPPAGTQPEPKPELTPTPESTPLPEKVAPEPAKRRFGGFFNRRTANTPTPKVIVAPSPSSPPILPETVTPSPEPQPEVTPTPESNSSLEQEK</sequence>
<feature type="region of interest" description="Disordered" evidence="1">
    <location>
        <begin position="327"/>
        <end position="578"/>
    </location>
</feature>
<organism evidence="3 4">
    <name type="scientific">Nostoc paludosum FACHB-159</name>
    <dbReference type="NCBI Taxonomy" id="2692908"/>
    <lineage>
        <taxon>Bacteria</taxon>
        <taxon>Bacillati</taxon>
        <taxon>Cyanobacteriota</taxon>
        <taxon>Cyanophyceae</taxon>
        <taxon>Nostocales</taxon>
        <taxon>Nostocaceae</taxon>
        <taxon>Nostoc</taxon>
    </lineage>
</organism>
<name>A0ABR8K373_9NOSO</name>
<gene>
    <name evidence="3" type="ORF">H6H03_05070</name>
</gene>
<dbReference type="PROSITE" id="PS51257">
    <property type="entry name" value="PROKAR_LIPOPROTEIN"/>
    <property type="match status" value="1"/>
</dbReference>
<dbReference type="EMBL" id="JACJTU010000003">
    <property type="protein sequence ID" value="MBD2733286.1"/>
    <property type="molecule type" value="Genomic_DNA"/>
</dbReference>
<keyword evidence="4" id="KW-1185">Reference proteome</keyword>
<evidence type="ECO:0008006" key="5">
    <source>
        <dbReference type="Google" id="ProtNLM"/>
    </source>
</evidence>
<dbReference type="Proteomes" id="UP000637383">
    <property type="component" value="Unassembled WGS sequence"/>
</dbReference>
<feature type="compositionally biased region" description="Pro residues" evidence="1">
    <location>
        <begin position="359"/>
        <end position="371"/>
    </location>
</feature>
<comment type="caution">
    <text evidence="3">The sequence shown here is derived from an EMBL/GenBank/DDBJ whole genome shotgun (WGS) entry which is preliminary data.</text>
</comment>
<evidence type="ECO:0000313" key="3">
    <source>
        <dbReference type="EMBL" id="MBD2733286.1"/>
    </source>
</evidence>
<keyword evidence="2" id="KW-0472">Membrane</keyword>
<keyword evidence="2" id="KW-1133">Transmembrane helix</keyword>
<accession>A0ABR8K373</accession>
<feature type="compositionally biased region" description="Pro residues" evidence="1">
    <location>
        <begin position="453"/>
        <end position="467"/>
    </location>
</feature>
<feature type="compositionally biased region" description="Pro residues" evidence="1">
    <location>
        <begin position="475"/>
        <end position="487"/>
    </location>
</feature>
<evidence type="ECO:0000313" key="4">
    <source>
        <dbReference type="Proteomes" id="UP000637383"/>
    </source>
</evidence>
<proteinExistence type="predicted"/>
<reference evidence="3 4" key="1">
    <citation type="journal article" date="2020" name="ISME J.">
        <title>Comparative genomics reveals insights into cyanobacterial evolution and habitat adaptation.</title>
        <authorList>
            <person name="Chen M.Y."/>
            <person name="Teng W.K."/>
            <person name="Zhao L."/>
            <person name="Hu C.X."/>
            <person name="Zhou Y.K."/>
            <person name="Han B.P."/>
            <person name="Song L.R."/>
            <person name="Shu W.S."/>
        </authorList>
    </citation>
    <scope>NUCLEOTIDE SEQUENCE [LARGE SCALE GENOMIC DNA]</scope>
    <source>
        <strain evidence="3 4">FACHB-159</strain>
    </source>
</reference>
<feature type="compositionally biased region" description="Pro residues" evidence="1">
    <location>
        <begin position="381"/>
        <end position="395"/>
    </location>
</feature>
<protein>
    <recommendedName>
        <fullName evidence="5">FHA domain containing protein</fullName>
    </recommendedName>
</protein>
<evidence type="ECO:0000256" key="2">
    <source>
        <dbReference type="SAM" id="Phobius"/>
    </source>
</evidence>